<dbReference type="InterPro" id="IPR051550">
    <property type="entry name" value="SCF-Subunits/Alg-Epimerases"/>
</dbReference>
<dbReference type="InterPro" id="IPR012334">
    <property type="entry name" value="Pectin_lyas_fold"/>
</dbReference>
<feature type="domain" description="Carbohydrate-binding/sugar hydrolysis" evidence="5">
    <location>
        <begin position="64"/>
        <end position="203"/>
    </location>
</feature>
<evidence type="ECO:0000313" key="6">
    <source>
        <dbReference type="EMBL" id="AOP36281.1"/>
    </source>
</evidence>
<dbReference type="RefSeq" id="WP_069609502.1">
    <property type="nucleotide sequence ID" value="NZ_CP015218.1"/>
</dbReference>
<dbReference type="InterPro" id="IPR026464">
    <property type="entry name" value="NosD_copper_fam"/>
</dbReference>
<dbReference type="PANTHER" id="PTHR22990">
    <property type="entry name" value="F-BOX ONLY PROTEIN"/>
    <property type="match status" value="1"/>
</dbReference>
<dbReference type="PANTHER" id="PTHR22990:SF15">
    <property type="entry name" value="F-BOX ONLY PROTEIN 10"/>
    <property type="match status" value="1"/>
</dbReference>
<keyword evidence="2" id="KW-0677">Repeat</keyword>
<keyword evidence="4" id="KW-0812">Transmembrane</keyword>
<dbReference type="Gene3D" id="2.160.20.10">
    <property type="entry name" value="Single-stranded right-handed beta-helix, Pectin lyase-like"/>
    <property type="match status" value="1"/>
</dbReference>
<dbReference type="InterPro" id="IPR007742">
    <property type="entry name" value="NosD_dom"/>
</dbReference>
<dbReference type="AlphaFoldDB" id="A0A1D7V366"/>
<dbReference type="SMART" id="SM00710">
    <property type="entry name" value="PbH1"/>
    <property type="match status" value="9"/>
</dbReference>
<keyword evidence="3" id="KW-0833">Ubl conjugation pathway</keyword>
<keyword evidence="4" id="KW-0472">Membrane</keyword>
<dbReference type="InterPro" id="IPR006626">
    <property type="entry name" value="PbH1"/>
</dbReference>
<keyword evidence="7" id="KW-1185">Reference proteome</keyword>
<keyword evidence="4" id="KW-1133">Transmembrane helix</keyword>
<dbReference type="Pfam" id="PF05048">
    <property type="entry name" value="NosD"/>
    <property type="match status" value="1"/>
</dbReference>
<dbReference type="NCBIfam" id="TIGR04247">
    <property type="entry name" value="NosD_copper_fam"/>
    <property type="match status" value="1"/>
</dbReference>
<evidence type="ECO:0000313" key="7">
    <source>
        <dbReference type="Proteomes" id="UP000094197"/>
    </source>
</evidence>
<feature type="transmembrane region" description="Helical" evidence="4">
    <location>
        <begin position="12"/>
        <end position="30"/>
    </location>
</feature>
<evidence type="ECO:0000256" key="4">
    <source>
        <dbReference type="SAM" id="Phobius"/>
    </source>
</evidence>
<evidence type="ECO:0000259" key="5">
    <source>
        <dbReference type="SMART" id="SM00722"/>
    </source>
</evidence>
<organism evidence="6 7">
    <name type="scientific">Leptospira tipperaryensis</name>
    <dbReference type="NCBI Taxonomy" id="2564040"/>
    <lineage>
        <taxon>Bacteria</taxon>
        <taxon>Pseudomonadati</taxon>
        <taxon>Spirochaetota</taxon>
        <taxon>Spirochaetia</taxon>
        <taxon>Leptospirales</taxon>
        <taxon>Leptospiraceae</taxon>
        <taxon>Leptospira</taxon>
    </lineage>
</organism>
<evidence type="ECO:0000256" key="3">
    <source>
        <dbReference type="ARBA" id="ARBA00022786"/>
    </source>
</evidence>
<name>A0A1D7V366_9LEPT</name>
<dbReference type="NCBIfam" id="TIGR03804">
    <property type="entry name" value="para_beta_helix"/>
    <property type="match status" value="2"/>
</dbReference>
<accession>A0A1D7V366</accession>
<proteinExistence type="predicted"/>
<dbReference type="SUPFAM" id="SSF51126">
    <property type="entry name" value="Pectin lyase-like"/>
    <property type="match status" value="1"/>
</dbReference>
<dbReference type="EMBL" id="CP015218">
    <property type="protein sequence ID" value="AOP36281.1"/>
    <property type="molecule type" value="Genomic_DNA"/>
</dbReference>
<dbReference type="InterPro" id="IPR011050">
    <property type="entry name" value="Pectin_lyase_fold/virulence"/>
</dbReference>
<dbReference type="InterPro" id="IPR022441">
    <property type="entry name" value="Para_beta_helix_rpt-2"/>
</dbReference>
<sequence length="426" mass="48659">MKKDLKQFQSDPRILARFFIFFLLCLNGFVKDLESKEIRVCHRCPFVSIQKAIDSASVGDKIKIEAGVYEETSIIVNKSVVIEGTDKTFIDGKKKKHVIDVQSNQVTIKNLRIKGSEVSDTNEYAGVHAEKVQGCIFENLIFEDNAYAVYLAEVDGCKIINNRSNGNAENEVSGGNGIHLWSSKNVRIEGNQLERHRDGIYLEFSSNLKIEKNISRDNIRYGMHFMFSSDNDFRKNTFEHNSAGVAVMYSKNILIEDNVFANNWGESSYGLLLKEISDSILTKNTFQNNTIAIFADGANRNYFTYNEIINNGWGIRVLGNSDQNIFAKNDFKENVFDISTNTKQTTNTFKENYWDDYKGYDLNRDRYGDVPHKPVHFFGYWVAVYPFLMILYQSPVVIFLQGIENAFPIVTPIDFEDPKPSMGVNL</sequence>
<dbReference type="Proteomes" id="UP000094197">
    <property type="component" value="Chromosome 2"/>
</dbReference>
<protein>
    <submittedName>
        <fullName evidence="6">ABC transporter substrate-binding protein</fullName>
    </submittedName>
</protein>
<feature type="domain" description="Carbohydrate-binding/sugar hydrolysis" evidence="5">
    <location>
        <begin position="210"/>
        <end position="370"/>
    </location>
</feature>
<dbReference type="SMART" id="SM00722">
    <property type="entry name" value="CASH"/>
    <property type="match status" value="2"/>
</dbReference>
<dbReference type="OrthoDB" id="9767990at2"/>
<comment type="pathway">
    <text evidence="1">Protein modification; protein ubiquitination.</text>
</comment>
<dbReference type="InterPro" id="IPR006633">
    <property type="entry name" value="Carb-bd_sugar_hydrolysis-dom"/>
</dbReference>
<evidence type="ECO:0000256" key="1">
    <source>
        <dbReference type="ARBA" id="ARBA00004906"/>
    </source>
</evidence>
<reference evidence="6 7" key="1">
    <citation type="submission" date="2016-04" db="EMBL/GenBank/DDBJ databases">
        <title>Complete genome seqeunce of Leptospira alstonii serovar Room22.</title>
        <authorList>
            <person name="Nally J.E."/>
            <person name="Bayles D.O."/>
            <person name="Hurley D."/>
            <person name="Fanning S."/>
            <person name="McMahon B.J."/>
            <person name="Arent Z."/>
        </authorList>
    </citation>
    <scope>NUCLEOTIDE SEQUENCE [LARGE SCALE GENOMIC DNA]</scope>
    <source>
        <strain evidence="6 7">GWTS #1</strain>
    </source>
</reference>
<gene>
    <name evidence="6" type="ORF">A0128_19850</name>
</gene>
<evidence type="ECO:0000256" key="2">
    <source>
        <dbReference type="ARBA" id="ARBA00022737"/>
    </source>
</evidence>
<dbReference type="KEGG" id="laj:A0128_19850"/>